<protein>
    <submittedName>
        <fullName evidence="1">Uncharacterized protein</fullName>
    </submittedName>
</protein>
<accession>B7BAQ2</accession>
<proteinExistence type="predicted"/>
<name>B7BAQ2_9BACT</name>
<dbReference type="EMBL" id="ABYH01000236">
    <property type="protein sequence ID" value="EEC96490.1"/>
    <property type="molecule type" value="Genomic_DNA"/>
</dbReference>
<gene>
    <name evidence="1" type="ORF">PRABACTJOHN_02109</name>
</gene>
<dbReference type="HOGENOM" id="CLU_2207492_0_0_10"/>
<organism evidence="1 2">
    <name type="scientific">Parabacteroides johnsonii DSM 18315</name>
    <dbReference type="NCBI Taxonomy" id="537006"/>
    <lineage>
        <taxon>Bacteria</taxon>
        <taxon>Pseudomonadati</taxon>
        <taxon>Bacteroidota</taxon>
        <taxon>Bacteroidia</taxon>
        <taxon>Bacteroidales</taxon>
        <taxon>Tannerellaceae</taxon>
        <taxon>Parabacteroides</taxon>
    </lineage>
</organism>
<evidence type="ECO:0000313" key="1">
    <source>
        <dbReference type="EMBL" id="EEC96490.1"/>
    </source>
</evidence>
<dbReference type="AlphaFoldDB" id="B7BAQ2"/>
<reference evidence="1 2" key="1">
    <citation type="submission" date="2008-10" db="EMBL/GenBank/DDBJ databases">
        <title>Draft genome sequence of Parabacteroides johnsonii (DSM 18315).</title>
        <authorList>
            <person name="Sudarsanam P."/>
            <person name="Ley R."/>
            <person name="Guruge J."/>
            <person name="Turnbaugh P.J."/>
            <person name="Mahowald M."/>
            <person name="Liep D."/>
            <person name="Gordon J."/>
        </authorList>
    </citation>
    <scope>NUCLEOTIDE SEQUENCE [LARGE SCALE GENOMIC DNA]</scope>
    <source>
        <strain evidence="1 2">DSM 18315</strain>
    </source>
</reference>
<dbReference type="Proteomes" id="UP000005510">
    <property type="component" value="Unassembled WGS sequence"/>
</dbReference>
<reference evidence="1 2" key="2">
    <citation type="submission" date="2008-10" db="EMBL/GenBank/DDBJ databases">
        <authorList>
            <person name="Fulton L."/>
            <person name="Clifton S."/>
            <person name="Fulton B."/>
            <person name="Xu J."/>
            <person name="Minx P."/>
            <person name="Pepin K.H."/>
            <person name="Johnson M."/>
            <person name="Bhonagiri V."/>
            <person name="Nash W.E."/>
            <person name="Mardis E.R."/>
            <person name="Wilson R.K."/>
        </authorList>
    </citation>
    <scope>NUCLEOTIDE SEQUENCE [LARGE SCALE GENOMIC DNA]</scope>
    <source>
        <strain evidence="1 2">DSM 18315</strain>
    </source>
</reference>
<comment type="caution">
    <text evidence="1">The sequence shown here is derived from an EMBL/GenBank/DDBJ whole genome shotgun (WGS) entry which is preliminary data.</text>
</comment>
<evidence type="ECO:0000313" key="2">
    <source>
        <dbReference type="Proteomes" id="UP000005510"/>
    </source>
</evidence>
<dbReference type="STRING" id="537006.PRABACTJOHN_02109"/>
<sequence length="107" mass="12977">MIQTGRIFNYLIVWCSIKLQKQRTDRSVLHVDSRQQMEQLDFRKRRVMVAGAVCRLLERVRMDNRRAVLDMDVHEQRNAAVVHYKKCRQQPFHIFYYCLFHIPSLLN</sequence>